<sequence>MPREYVGRGAGRGRVGRGRPGVGRVQARAGRIPSGVFIPRRPINTGGAVAAAAARRPRSESERCSHTERTPRICRDWREASSFEPFCVRRTAQFDRAFRCRHPPFISCDNDEYITPIGIRYCENDIQTISLSDDS</sequence>
<dbReference type="AlphaFoldDB" id="A0A4C1UTE0"/>
<keyword evidence="3" id="KW-1185">Reference proteome</keyword>
<protein>
    <submittedName>
        <fullName evidence="2">Uncharacterized protein</fullName>
    </submittedName>
</protein>
<evidence type="ECO:0000313" key="3">
    <source>
        <dbReference type="Proteomes" id="UP000299102"/>
    </source>
</evidence>
<dbReference type="Proteomes" id="UP000299102">
    <property type="component" value="Unassembled WGS sequence"/>
</dbReference>
<comment type="caution">
    <text evidence="2">The sequence shown here is derived from an EMBL/GenBank/DDBJ whole genome shotgun (WGS) entry which is preliminary data.</text>
</comment>
<gene>
    <name evidence="2" type="ORF">EVAR_78956_1</name>
</gene>
<organism evidence="2 3">
    <name type="scientific">Eumeta variegata</name>
    <name type="common">Bagworm moth</name>
    <name type="synonym">Eumeta japonica</name>
    <dbReference type="NCBI Taxonomy" id="151549"/>
    <lineage>
        <taxon>Eukaryota</taxon>
        <taxon>Metazoa</taxon>
        <taxon>Ecdysozoa</taxon>
        <taxon>Arthropoda</taxon>
        <taxon>Hexapoda</taxon>
        <taxon>Insecta</taxon>
        <taxon>Pterygota</taxon>
        <taxon>Neoptera</taxon>
        <taxon>Endopterygota</taxon>
        <taxon>Lepidoptera</taxon>
        <taxon>Glossata</taxon>
        <taxon>Ditrysia</taxon>
        <taxon>Tineoidea</taxon>
        <taxon>Psychidae</taxon>
        <taxon>Oiketicinae</taxon>
        <taxon>Eumeta</taxon>
    </lineage>
</organism>
<evidence type="ECO:0000313" key="2">
    <source>
        <dbReference type="EMBL" id="GBP29262.1"/>
    </source>
</evidence>
<feature type="compositionally biased region" description="Gly residues" evidence="1">
    <location>
        <begin position="8"/>
        <end position="21"/>
    </location>
</feature>
<dbReference type="EMBL" id="BGZK01000218">
    <property type="protein sequence ID" value="GBP29262.1"/>
    <property type="molecule type" value="Genomic_DNA"/>
</dbReference>
<evidence type="ECO:0000256" key="1">
    <source>
        <dbReference type="SAM" id="MobiDB-lite"/>
    </source>
</evidence>
<reference evidence="2 3" key="1">
    <citation type="journal article" date="2019" name="Commun. Biol.">
        <title>The bagworm genome reveals a unique fibroin gene that provides high tensile strength.</title>
        <authorList>
            <person name="Kono N."/>
            <person name="Nakamura H."/>
            <person name="Ohtoshi R."/>
            <person name="Tomita M."/>
            <person name="Numata K."/>
            <person name="Arakawa K."/>
        </authorList>
    </citation>
    <scope>NUCLEOTIDE SEQUENCE [LARGE SCALE GENOMIC DNA]</scope>
</reference>
<name>A0A4C1UTE0_EUMVA</name>
<accession>A0A4C1UTE0</accession>
<feature type="region of interest" description="Disordered" evidence="1">
    <location>
        <begin position="1"/>
        <end position="24"/>
    </location>
</feature>
<proteinExistence type="predicted"/>